<dbReference type="InterPro" id="IPR000683">
    <property type="entry name" value="Gfo/Idh/MocA-like_OxRdtase_N"/>
</dbReference>
<evidence type="ECO:0000313" key="4">
    <source>
        <dbReference type="Proteomes" id="UP000664534"/>
    </source>
</evidence>
<dbReference type="Pfam" id="PF01408">
    <property type="entry name" value="GFO_IDH_MocA"/>
    <property type="match status" value="1"/>
</dbReference>
<dbReference type="InterPro" id="IPR036291">
    <property type="entry name" value="NAD(P)-bd_dom_sf"/>
</dbReference>
<reference evidence="3" key="1">
    <citation type="submission" date="2021-03" db="EMBL/GenBank/DDBJ databases">
        <authorList>
            <person name="Tagirdzhanova G."/>
        </authorList>
    </citation>
    <scope>NUCLEOTIDE SEQUENCE</scope>
</reference>
<dbReference type="EMBL" id="CAJPDT010000014">
    <property type="protein sequence ID" value="CAF9914874.1"/>
    <property type="molecule type" value="Genomic_DNA"/>
</dbReference>
<dbReference type="GO" id="GO:0006740">
    <property type="term" value="P:NADPH regeneration"/>
    <property type="evidence" value="ECO:0007669"/>
    <property type="project" value="TreeGrafter"/>
</dbReference>
<dbReference type="SUPFAM" id="SSF55347">
    <property type="entry name" value="Glyceraldehyde-3-phosphate dehydrogenase-like, C-terminal domain"/>
    <property type="match status" value="1"/>
</dbReference>
<dbReference type="InterPro" id="IPR004104">
    <property type="entry name" value="Gfo/Idh/MocA-like_OxRdtase_C"/>
</dbReference>
<protein>
    <submittedName>
        <fullName evidence="3">Uncharacterized protein</fullName>
    </submittedName>
</protein>
<dbReference type="SUPFAM" id="SSF51735">
    <property type="entry name" value="NAD(P)-binding Rossmann-fold domains"/>
    <property type="match status" value="1"/>
</dbReference>
<comment type="caution">
    <text evidence="3">The sequence shown here is derived from an EMBL/GenBank/DDBJ whole genome shotgun (WGS) entry which is preliminary data.</text>
</comment>
<dbReference type="Pfam" id="PF02894">
    <property type="entry name" value="GFO_IDH_MocA_C"/>
    <property type="match status" value="1"/>
</dbReference>
<name>A0A8H3IIH9_9LECA</name>
<sequence>MSIGIAIIGAGIFARQEHLPAVQATPLLSLKAIYSRSKASADKLANSAAKPVRTYYDSPVTSSHTLDHLFARKDIDAVIIALPICVQPTVIRKAVEAGKHVLSEKPIAKDIDTAAHLIMWYKHQRREEIWSVGENFRFFDPITFAVEQIKKLGGDVVTFSVDLYAFIDENDEFYQTAWRQKPEYQGGFLLDGGIHFVAALRCLLEAAAQSISTVRASTSLIKEDLAPLDTLNANLTTVNKRNGTFNLSYGSKFRRDCKIRIVTTTGAVAVSPSEVIITTNDKRTTQEKTYKFPPGSGVRKEVAAFAESICSKEPNPRGSPEQAYLDLKLLQGMLESGEEDGAAKRI</sequence>
<evidence type="ECO:0000259" key="1">
    <source>
        <dbReference type="Pfam" id="PF01408"/>
    </source>
</evidence>
<dbReference type="GO" id="GO:0000166">
    <property type="term" value="F:nucleotide binding"/>
    <property type="evidence" value="ECO:0007669"/>
    <property type="project" value="InterPro"/>
</dbReference>
<evidence type="ECO:0000313" key="3">
    <source>
        <dbReference type="EMBL" id="CAF9914874.1"/>
    </source>
</evidence>
<accession>A0A8H3IIH9</accession>
<dbReference type="Gene3D" id="3.30.360.10">
    <property type="entry name" value="Dihydrodipicolinate Reductase, domain 2"/>
    <property type="match status" value="1"/>
</dbReference>
<dbReference type="AlphaFoldDB" id="A0A8H3IIH9"/>
<dbReference type="PANTHER" id="PTHR42840">
    <property type="entry name" value="NAD(P)-BINDING ROSSMANN-FOLD SUPERFAMILY PROTEIN-RELATED"/>
    <property type="match status" value="1"/>
</dbReference>
<feature type="domain" description="Gfo/Idh/MocA-like oxidoreductase N-terminal" evidence="1">
    <location>
        <begin position="4"/>
        <end position="119"/>
    </location>
</feature>
<dbReference type="Gene3D" id="3.40.50.720">
    <property type="entry name" value="NAD(P)-binding Rossmann-like Domain"/>
    <property type="match status" value="1"/>
</dbReference>
<feature type="domain" description="Gfo/Idh/MocA-like oxidoreductase C-terminal" evidence="2">
    <location>
        <begin position="154"/>
        <end position="340"/>
    </location>
</feature>
<dbReference type="Proteomes" id="UP000664534">
    <property type="component" value="Unassembled WGS sequence"/>
</dbReference>
<dbReference type="GO" id="GO:0005737">
    <property type="term" value="C:cytoplasm"/>
    <property type="evidence" value="ECO:0007669"/>
    <property type="project" value="TreeGrafter"/>
</dbReference>
<evidence type="ECO:0000259" key="2">
    <source>
        <dbReference type="Pfam" id="PF02894"/>
    </source>
</evidence>
<proteinExistence type="predicted"/>
<organism evidence="3 4">
    <name type="scientific">Imshaugia aleurites</name>
    <dbReference type="NCBI Taxonomy" id="172621"/>
    <lineage>
        <taxon>Eukaryota</taxon>
        <taxon>Fungi</taxon>
        <taxon>Dikarya</taxon>
        <taxon>Ascomycota</taxon>
        <taxon>Pezizomycotina</taxon>
        <taxon>Lecanoromycetes</taxon>
        <taxon>OSLEUM clade</taxon>
        <taxon>Lecanoromycetidae</taxon>
        <taxon>Lecanorales</taxon>
        <taxon>Lecanorineae</taxon>
        <taxon>Parmeliaceae</taxon>
        <taxon>Imshaugia</taxon>
    </lineage>
</organism>
<dbReference type="PANTHER" id="PTHR42840:SF5">
    <property type="entry name" value="NAD(P)-BINDING ROSSMANN-FOLD SUPERFAMILY PROTEIN"/>
    <property type="match status" value="1"/>
</dbReference>
<keyword evidence="4" id="KW-1185">Reference proteome</keyword>
<gene>
    <name evidence="3" type="ORF">IMSHALPRED_002268</name>
</gene>
<dbReference type="OrthoDB" id="64915at2759"/>
<dbReference type="GO" id="GO:0016491">
    <property type="term" value="F:oxidoreductase activity"/>
    <property type="evidence" value="ECO:0007669"/>
    <property type="project" value="TreeGrafter"/>
</dbReference>